<sequence length="83" mass="9382">MNYFSILLRILLCASVVDLRVQGKGCLTLDAGFCLAMIDRGLGGPGKIQQKIRPLTIIENLWFHKCCQMYSIRCVFAGMMLQR</sequence>
<keyword evidence="1" id="KW-0145">Chemotaxis</keyword>
<protein>
    <submittedName>
        <fullName evidence="2">Uncharacterized protein</fullName>
    </submittedName>
</protein>
<keyword evidence="3" id="KW-1185">Reference proteome</keyword>
<organism evidence="2 3">
    <name type="scientific">Kuenenia stuttgartiensis</name>
    <dbReference type="NCBI Taxonomy" id="174633"/>
    <lineage>
        <taxon>Bacteria</taxon>
        <taxon>Pseudomonadati</taxon>
        <taxon>Planctomycetota</taxon>
        <taxon>Candidatus Brocadiia</taxon>
        <taxon>Candidatus Brocadiales</taxon>
        <taxon>Candidatus Brocadiaceae</taxon>
        <taxon>Candidatus Kuenenia</taxon>
    </lineage>
</organism>
<gene>
    <name evidence="2" type="primary">fliM_2</name>
    <name evidence="2" type="ORF">KSMBR1_0580</name>
</gene>
<dbReference type="Gene3D" id="3.40.1550.10">
    <property type="entry name" value="CheC-like"/>
    <property type="match status" value="1"/>
</dbReference>
<evidence type="ECO:0000313" key="2">
    <source>
        <dbReference type="EMBL" id="SOH03094.1"/>
    </source>
</evidence>
<name>A0A2C9CBD0_KUEST</name>
<dbReference type="KEGG" id="kst:KSMBR1_0580"/>
<dbReference type="RefSeq" id="WP_099323976.1">
    <property type="nucleotide sequence ID" value="NZ_LT934425.1"/>
</dbReference>
<dbReference type="GO" id="GO:0006935">
    <property type="term" value="P:chemotaxis"/>
    <property type="evidence" value="ECO:0007669"/>
    <property type="project" value="UniProtKB-KW"/>
</dbReference>
<accession>A0A2C9CBD0</accession>
<dbReference type="EMBL" id="LT934425">
    <property type="protein sequence ID" value="SOH03094.1"/>
    <property type="molecule type" value="Genomic_DNA"/>
</dbReference>
<proteinExistence type="predicted"/>
<dbReference type="Proteomes" id="UP000221734">
    <property type="component" value="Chromosome Kuenenia_stuttgartiensis_MBR1"/>
</dbReference>
<reference evidence="3" key="1">
    <citation type="submission" date="2017-10" db="EMBL/GenBank/DDBJ databases">
        <authorList>
            <person name="Frank J."/>
        </authorList>
    </citation>
    <scope>NUCLEOTIDE SEQUENCE [LARGE SCALE GENOMIC DNA]</scope>
</reference>
<dbReference type="AlphaFoldDB" id="A0A2C9CBD0"/>
<evidence type="ECO:0000256" key="1">
    <source>
        <dbReference type="ARBA" id="ARBA00022500"/>
    </source>
</evidence>
<dbReference type="InterPro" id="IPR028976">
    <property type="entry name" value="CheC-like_sf"/>
</dbReference>
<evidence type="ECO:0000313" key="3">
    <source>
        <dbReference type="Proteomes" id="UP000221734"/>
    </source>
</evidence>